<evidence type="ECO:0000313" key="5">
    <source>
        <dbReference type="Proteomes" id="UP000837801"/>
    </source>
</evidence>
<dbReference type="GO" id="GO:0030133">
    <property type="term" value="C:transport vesicle"/>
    <property type="evidence" value="ECO:0007669"/>
    <property type="project" value="TreeGrafter"/>
</dbReference>
<dbReference type="GO" id="GO:0005769">
    <property type="term" value="C:early endosome"/>
    <property type="evidence" value="ECO:0007669"/>
    <property type="project" value="TreeGrafter"/>
</dbReference>
<evidence type="ECO:0000313" key="4">
    <source>
        <dbReference type="EMBL" id="CAH2352140.1"/>
    </source>
</evidence>
<dbReference type="OrthoDB" id="7464126at2759"/>
<dbReference type="GO" id="GO:0000149">
    <property type="term" value="F:SNARE binding"/>
    <property type="evidence" value="ECO:0007669"/>
    <property type="project" value="TreeGrafter"/>
</dbReference>
<dbReference type="GO" id="GO:0045022">
    <property type="term" value="P:early endosome to late endosome transport"/>
    <property type="evidence" value="ECO:0007669"/>
    <property type="project" value="TreeGrafter"/>
</dbReference>
<dbReference type="GO" id="GO:0005085">
    <property type="term" value="F:guanyl-nucleotide exchange factor activity"/>
    <property type="evidence" value="ECO:0007669"/>
    <property type="project" value="TreeGrafter"/>
</dbReference>
<dbReference type="Gene3D" id="1.20.1050.80">
    <property type="entry name" value="VPS9 domain"/>
    <property type="match status" value="1"/>
</dbReference>
<dbReference type="SUPFAM" id="SSF48403">
    <property type="entry name" value="Ankyrin repeat"/>
    <property type="match status" value="1"/>
</dbReference>
<evidence type="ECO:0000256" key="2">
    <source>
        <dbReference type="SAM" id="MobiDB-lite"/>
    </source>
</evidence>
<dbReference type="Pfam" id="PF02204">
    <property type="entry name" value="VPS9"/>
    <property type="match status" value="1"/>
</dbReference>
<dbReference type="PANTHER" id="PTHR24170">
    <property type="entry name" value="ANKYRIN REPEAT DOMAIN-CONTAINING PROTEIN 27"/>
    <property type="match status" value="1"/>
</dbReference>
<dbReference type="InterPro" id="IPR003123">
    <property type="entry name" value="VPS9"/>
</dbReference>
<dbReference type="GO" id="GO:0097422">
    <property type="term" value="C:tubular endosome"/>
    <property type="evidence" value="ECO:0007669"/>
    <property type="project" value="TreeGrafter"/>
</dbReference>
<name>A0A9P0QNU2_9ASCO</name>
<organism evidence="4 5">
    <name type="scientific">[Candida] railenensis</name>
    <dbReference type="NCBI Taxonomy" id="45579"/>
    <lineage>
        <taxon>Eukaryota</taxon>
        <taxon>Fungi</taxon>
        <taxon>Dikarya</taxon>
        <taxon>Ascomycota</taxon>
        <taxon>Saccharomycotina</taxon>
        <taxon>Pichiomycetes</taxon>
        <taxon>Debaryomycetaceae</taxon>
        <taxon>Kurtzmaniella</taxon>
    </lineage>
</organism>
<evidence type="ECO:0000259" key="3">
    <source>
        <dbReference type="PROSITE" id="PS51205"/>
    </source>
</evidence>
<feature type="compositionally biased region" description="Pro residues" evidence="2">
    <location>
        <begin position="25"/>
        <end position="36"/>
    </location>
</feature>
<comment type="caution">
    <text evidence="4">The sequence shown here is derived from an EMBL/GenBank/DDBJ whole genome shotgun (WGS) entry which is preliminary data.</text>
</comment>
<dbReference type="InterPro" id="IPR051248">
    <property type="entry name" value="UPF0507/Ank_repeat_27"/>
</dbReference>
<gene>
    <name evidence="4" type="ORF">CLIB1423_05S06524</name>
</gene>
<proteinExistence type="inferred from homology"/>
<accession>A0A9P0QNU2</accession>
<sequence length="1244" mass="144231">MDSHHNQVTGPIRTENGNETKDPNHPAPSRVPPPHLLNPLLDSIFNNQTPYKSPIKGIIDTLSKSHNDYTILVPTTQVLQSCYEPAAESSSTKTRLRELCYHNEDFIKSHIIRTSQPISSKMSNPSSKISSIIYNTINGKQILAKNGVLFPGKGFGKSLTIKILKIDYFYSVANYFPQGSKFMIIYIEDSIMGSYLPTPNASGGFLEVAPFTKIIFPNSDLPPSSKNEFKSKTSIMTSRSTSKTNIDSITFEKLLRSFPLLSKSVSDKFYRLFHHNNYEFQILRPNRVKDLESIDQEFHEILEKAFQIVQSSVDVAESPNGEATFELMNSILKSYPGLDLNKLIHEYVELNLYDKVWSQLLYQFSNSTQSLDRLSYLSLNQLDISIAKPWQLNELSKRIYLSIEEFRKLNDSSIVNSQSKTKILVKTIELLTTSTIKNSSDNLLIDADTLIGLFMMVIIYSNVEYLEAHLYYIKNFNSTSISNDGYLNYILSNFDAVLLHFSSEKDEKHLRQSSQENHEFLNYIENGEVDKIREIFDKISEDELHSNHFLRSKNIVGESFLMRAIKCRNFEVYKLLMEYNPNWFSIDDILFDKNTQNDQTLLMCSIIEECEEITNHLIEVIQENCTISEQIAYFNCQDSIKRTVGHYLHHNIELIDLLGPFLDWELKDLQSQTPLFCLCRCYDHPKYEELIIKSFNQVHVTSSSFNSDVHNDKNGNTLLHVIQRNLSDSKLLSAPAININEFNNKANTPLVSYVKFNRIDNLREILEDDRLDFKKEDQNQYLNALDHAISNFSSSNTNNNEESIEVENMLTEYHFKNSIEPYVEHKILAFNAKFDQNKKDWVVNFKIEENEKFEGKDFETDPGVRWRSSVESVEEISQNIYLMKLQFPTSMLPSKDLFFQNFPPLSTTAVYPSFNKFKINRFIEDINIFLLSLNYHPKYRESSSIWERYQNPAFARKKSTLELIKEIKHSTEINRAQLGDVKLDTSKIQEIEFFLNFSMNDLLTFKSVSLKFNKVLSLLDWKVNDLRFVLDGFLENWILGVGANSSHRKLSHHVYSSNNNRNPLSSQLHEPTGYGDLLRYTTLLLLYVTELTQNVTKTLDRIDNWKSLHSSIIEINGEIRKYENTQVTNTIATNEGVSNEEYHQLHQQNSDTLSSFFNFSSIIESKQTKYKKLLYSKAEMIKKILALNIDLKLEHEALAAEISSFLKFKAEYLIFSFKFFARTSAKLTKERKRELEWYKKNISN</sequence>
<dbReference type="EMBL" id="CAKXYY010000005">
    <property type="protein sequence ID" value="CAH2352140.1"/>
    <property type="molecule type" value="Genomic_DNA"/>
</dbReference>
<dbReference type="InterPro" id="IPR037191">
    <property type="entry name" value="VPS9_dom_sf"/>
</dbReference>
<dbReference type="Proteomes" id="UP000837801">
    <property type="component" value="Unassembled WGS sequence"/>
</dbReference>
<dbReference type="SUPFAM" id="SSF109993">
    <property type="entry name" value="VPS9 domain"/>
    <property type="match status" value="1"/>
</dbReference>
<feature type="domain" description="VPS9" evidence="3">
    <location>
        <begin position="361"/>
        <end position="510"/>
    </location>
</feature>
<protein>
    <submittedName>
        <fullName evidence="4">UPF0507 protein</fullName>
    </submittedName>
</protein>
<dbReference type="PANTHER" id="PTHR24170:SF1">
    <property type="entry name" value="DOMAIN PROTEIN, PUTATIVE (AFU_ORTHOLOGUE AFUA_1G09870)-RELATED"/>
    <property type="match status" value="1"/>
</dbReference>
<feature type="region of interest" description="Disordered" evidence="2">
    <location>
        <begin position="1"/>
        <end position="37"/>
    </location>
</feature>
<dbReference type="InterPro" id="IPR036770">
    <property type="entry name" value="Ankyrin_rpt-contain_sf"/>
</dbReference>
<keyword evidence="5" id="KW-1185">Reference proteome</keyword>
<comment type="similarity">
    <text evidence="1">Belongs to the UPF0507 family.</text>
</comment>
<dbReference type="Gene3D" id="1.25.40.20">
    <property type="entry name" value="Ankyrin repeat-containing domain"/>
    <property type="match status" value="1"/>
</dbReference>
<reference evidence="4" key="1">
    <citation type="submission" date="2022-03" db="EMBL/GenBank/DDBJ databases">
        <authorList>
            <person name="Legras J.-L."/>
            <person name="Devillers H."/>
            <person name="Grondin C."/>
        </authorList>
    </citation>
    <scope>NUCLEOTIDE SEQUENCE</scope>
    <source>
        <strain evidence="4">CLIB 1423</strain>
    </source>
</reference>
<dbReference type="GO" id="GO:0005770">
    <property type="term" value="C:late endosome"/>
    <property type="evidence" value="ECO:0007669"/>
    <property type="project" value="TreeGrafter"/>
</dbReference>
<dbReference type="PROSITE" id="PS51205">
    <property type="entry name" value="VPS9"/>
    <property type="match status" value="1"/>
</dbReference>
<dbReference type="AlphaFoldDB" id="A0A9P0QNU2"/>
<dbReference type="GO" id="GO:0005886">
    <property type="term" value="C:plasma membrane"/>
    <property type="evidence" value="ECO:0007669"/>
    <property type="project" value="TreeGrafter"/>
</dbReference>
<evidence type="ECO:0000256" key="1">
    <source>
        <dbReference type="ARBA" id="ARBA00007428"/>
    </source>
</evidence>